<keyword evidence="3" id="KW-1185">Reference proteome</keyword>
<sequence>MNSRELSWNIAAGIGYSFILTILMGIAYLIVKVFYPPTSFSIIPIVSLIESPALGVIQLILLGLMVAFAYPVRTKIEGNSLMVVRKLAIIVAVGYLVFSLLPAAFRVPYIQTYIGLIIAANVLNGTFAGIVSSII</sequence>
<gene>
    <name evidence="2" type="ORF">D1869_09950</name>
</gene>
<feature type="transmembrane region" description="Helical" evidence="1">
    <location>
        <begin position="51"/>
        <end position="72"/>
    </location>
</feature>
<dbReference type="KEGG" id="soh:D1869_09950"/>
<keyword evidence="1" id="KW-0812">Transmembrane</keyword>
<feature type="transmembrane region" description="Helical" evidence="1">
    <location>
        <begin position="7"/>
        <end position="31"/>
    </location>
</feature>
<dbReference type="Proteomes" id="UP000427373">
    <property type="component" value="Chromosome"/>
</dbReference>
<name>A0A650CI75_SULOH</name>
<keyword evidence="1" id="KW-0472">Membrane</keyword>
<proteinExistence type="predicted"/>
<protein>
    <submittedName>
        <fullName evidence="2">Uncharacterized protein</fullName>
    </submittedName>
</protein>
<dbReference type="AlphaFoldDB" id="A0A650CI75"/>
<keyword evidence="1" id="KW-1133">Transmembrane helix</keyword>
<evidence type="ECO:0000313" key="3">
    <source>
        <dbReference type="Proteomes" id="UP000427373"/>
    </source>
</evidence>
<dbReference type="OrthoDB" id="34367at2157"/>
<feature type="transmembrane region" description="Helical" evidence="1">
    <location>
        <begin position="110"/>
        <end position="131"/>
    </location>
</feature>
<reference evidence="2 3" key="1">
    <citation type="submission" date="2019-10" db="EMBL/GenBank/DDBJ databases">
        <title>Genome Sequences from Six Type Strain Members of the Archaeal Family Sulfolobaceae: Acidianus ambivalens, Acidianus infernus, Metallosphaera prunae, Stygiolobus azoricus, Sulfolobus metallicus, and Sulfurisphaera ohwakuensis.</title>
        <authorList>
            <person name="Counts J.A."/>
            <person name="Kelly R.M."/>
        </authorList>
    </citation>
    <scope>NUCLEOTIDE SEQUENCE [LARGE SCALE GENOMIC DNA]</scope>
    <source>
        <strain evidence="2 3">TA-1</strain>
    </source>
</reference>
<organism evidence="2 3">
    <name type="scientific">Sulfurisphaera ohwakuensis</name>
    <dbReference type="NCBI Taxonomy" id="69656"/>
    <lineage>
        <taxon>Archaea</taxon>
        <taxon>Thermoproteota</taxon>
        <taxon>Thermoprotei</taxon>
        <taxon>Sulfolobales</taxon>
        <taxon>Sulfolobaceae</taxon>
        <taxon>Sulfurisphaera</taxon>
    </lineage>
</organism>
<accession>A0A650CI75</accession>
<evidence type="ECO:0000313" key="2">
    <source>
        <dbReference type="EMBL" id="QGR17476.1"/>
    </source>
</evidence>
<feature type="transmembrane region" description="Helical" evidence="1">
    <location>
        <begin position="84"/>
        <end position="104"/>
    </location>
</feature>
<dbReference type="EMBL" id="CP045484">
    <property type="protein sequence ID" value="QGR17476.1"/>
    <property type="molecule type" value="Genomic_DNA"/>
</dbReference>
<evidence type="ECO:0000256" key="1">
    <source>
        <dbReference type="SAM" id="Phobius"/>
    </source>
</evidence>